<evidence type="ECO:0000256" key="7">
    <source>
        <dbReference type="ARBA" id="ARBA00023134"/>
    </source>
</evidence>
<evidence type="ECO:0000313" key="15">
    <source>
        <dbReference type="Proteomes" id="UP001530377"/>
    </source>
</evidence>
<dbReference type="SUPFAM" id="SSF52540">
    <property type="entry name" value="P-loop containing nucleoside triphosphate hydrolases"/>
    <property type="match status" value="1"/>
</dbReference>
<evidence type="ECO:0000256" key="6">
    <source>
        <dbReference type="ARBA" id="ARBA00022884"/>
    </source>
</evidence>
<keyword evidence="9" id="KW-0687">Ribonucleoprotein</keyword>
<keyword evidence="4" id="KW-0547">Nucleotide-binding</keyword>
<dbReference type="HAMAP" id="MF_00306">
    <property type="entry name" value="SRP54"/>
    <property type="match status" value="1"/>
</dbReference>
<dbReference type="InterPro" id="IPR000897">
    <property type="entry name" value="SRP54_GTPase_dom"/>
</dbReference>
<reference evidence="14 15" key="1">
    <citation type="submission" date="2024-10" db="EMBL/GenBank/DDBJ databases">
        <title>Updated reference genomes for cyclostephanoid diatoms.</title>
        <authorList>
            <person name="Roberts W.R."/>
            <person name="Alverson A.J."/>
        </authorList>
    </citation>
    <scope>NUCLEOTIDE SEQUENCE [LARGE SCALE GENOMIC DNA]</scope>
    <source>
        <strain evidence="14 15">AJA228-03</strain>
    </source>
</reference>
<evidence type="ECO:0000256" key="8">
    <source>
        <dbReference type="ARBA" id="ARBA00023135"/>
    </source>
</evidence>
<evidence type="ECO:0000256" key="12">
    <source>
        <dbReference type="SAM" id="MobiDB-lite"/>
    </source>
</evidence>
<evidence type="ECO:0000256" key="3">
    <source>
        <dbReference type="ARBA" id="ARBA00022490"/>
    </source>
</evidence>
<dbReference type="GO" id="GO:0003723">
    <property type="term" value="F:RNA binding"/>
    <property type="evidence" value="ECO:0007669"/>
    <property type="project" value="UniProtKB-KW"/>
</dbReference>
<keyword evidence="15" id="KW-1185">Reference proteome</keyword>
<proteinExistence type="inferred from homology"/>
<dbReference type="SUPFAM" id="SSF47364">
    <property type="entry name" value="Domain of the SRP/SRP receptor G-proteins"/>
    <property type="match status" value="1"/>
</dbReference>
<evidence type="ECO:0000256" key="1">
    <source>
        <dbReference type="ARBA" id="ARBA00004496"/>
    </source>
</evidence>
<comment type="subcellular location">
    <subcellularLocation>
        <location evidence="1">Cytoplasm</location>
    </subcellularLocation>
</comment>
<dbReference type="Proteomes" id="UP001530377">
    <property type="component" value="Unassembled WGS sequence"/>
</dbReference>
<dbReference type="Pfam" id="PF02881">
    <property type="entry name" value="SRP54_N"/>
    <property type="match status" value="1"/>
</dbReference>
<dbReference type="InterPro" id="IPR013822">
    <property type="entry name" value="Signal_recog_particl_SRP54_hlx"/>
</dbReference>
<dbReference type="InterPro" id="IPR004125">
    <property type="entry name" value="Signal_recog_particle_SRP54_M"/>
</dbReference>
<dbReference type="GO" id="GO:0016787">
    <property type="term" value="F:hydrolase activity"/>
    <property type="evidence" value="ECO:0007669"/>
    <property type="project" value="UniProtKB-KW"/>
</dbReference>
<gene>
    <name evidence="14" type="ORF">ACHAXA_005469</name>
</gene>
<dbReference type="SMART" id="SM00382">
    <property type="entry name" value="AAA"/>
    <property type="match status" value="1"/>
</dbReference>
<dbReference type="InterPro" id="IPR022941">
    <property type="entry name" value="SRP54"/>
</dbReference>
<dbReference type="GO" id="GO:0005525">
    <property type="term" value="F:GTP binding"/>
    <property type="evidence" value="ECO:0007669"/>
    <property type="project" value="UniProtKB-KW"/>
</dbReference>
<dbReference type="Pfam" id="PF00448">
    <property type="entry name" value="SRP54"/>
    <property type="match status" value="1"/>
</dbReference>
<dbReference type="InterPro" id="IPR042101">
    <property type="entry name" value="SRP54_N_sf"/>
</dbReference>
<dbReference type="SMART" id="SM00962">
    <property type="entry name" value="SRP54"/>
    <property type="match status" value="1"/>
</dbReference>
<dbReference type="Gene3D" id="1.20.120.140">
    <property type="entry name" value="Signal recognition particle SRP54, nucleotide-binding domain"/>
    <property type="match status" value="2"/>
</dbReference>
<evidence type="ECO:0000256" key="4">
    <source>
        <dbReference type="ARBA" id="ARBA00022741"/>
    </source>
</evidence>
<comment type="similarity">
    <text evidence="2">Belongs to the GTP-binding SRP family. SRP54 subfamily.</text>
</comment>
<evidence type="ECO:0000256" key="9">
    <source>
        <dbReference type="ARBA" id="ARBA00023274"/>
    </source>
</evidence>
<evidence type="ECO:0000313" key="14">
    <source>
        <dbReference type="EMBL" id="KAL3823887.1"/>
    </source>
</evidence>
<keyword evidence="7" id="KW-0342">GTP-binding</keyword>
<dbReference type="Gene3D" id="1.10.260.30">
    <property type="entry name" value="Signal recognition particle, SRP54 subunit, M-domain"/>
    <property type="match status" value="1"/>
</dbReference>
<accession>A0ABD3SHF5</accession>
<dbReference type="InterPro" id="IPR027417">
    <property type="entry name" value="P-loop_NTPase"/>
</dbReference>
<dbReference type="EMBL" id="JALLPB020000027">
    <property type="protein sequence ID" value="KAL3823887.1"/>
    <property type="molecule type" value="Genomic_DNA"/>
</dbReference>
<dbReference type="PROSITE" id="PS00300">
    <property type="entry name" value="SRP54"/>
    <property type="match status" value="1"/>
</dbReference>
<dbReference type="InterPro" id="IPR036891">
    <property type="entry name" value="Signal_recog_part_SRP54_M_sf"/>
</dbReference>
<evidence type="ECO:0000256" key="10">
    <source>
        <dbReference type="ARBA" id="ARBA00035672"/>
    </source>
</evidence>
<dbReference type="Pfam" id="PF02978">
    <property type="entry name" value="SRP_SPB"/>
    <property type="match status" value="1"/>
</dbReference>
<protein>
    <recommendedName>
        <fullName evidence="10">signal-recognition-particle GTPase</fullName>
        <ecNumber evidence="10">3.6.5.4</ecNumber>
    </recommendedName>
</protein>
<dbReference type="Gene3D" id="3.40.50.300">
    <property type="entry name" value="P-loop containing nucleotide triphosphate hydrolases"/>
    <property type="match status" value="1"/>
</dbReference>
<sequence length="586" mass="63150">MFAPPSTCTIMVLAELGGKLRSSLQKLQSNDANDALTSEALNALISEISRALIESDVNVQLVMRLRTNIQRRAGELVGRGGSAIPPTSAASDRRRRIDLHAHAGGGDVVDDDGRDKKSRGGATSTTGGPYVMKRGKPNVILFVGLQGAGKTTSIAKYAHYYQRRGWKTAMVCADTFRAGAFDQLKQNATKLRVPFYGSYTEADPVAIAEEGVRKFSEDGYEVIIVDTSGRHRQEEALFDEMREISAAVAPDNTVFVMDATQGQAVYDQALAFHSAVSVGSVIVTKLDGHARGGGALSAVAATGSPIIFLGSGERFEDLDPFNARSFVSKLLGFGDVRGLMEEMKSIQGDGKGQEEMMEKMARGVFTLRDMYKQFQSVMKLGPLDKVMGMIPGMPDYLIPQNGDDESTLRLRKFMYMMDSMNDAELDGRVDMQRKDDPSVEKRIRRIAAGSGTHPIEVKMLLQTHKQFEGMVSKMGKSGMMGKTGQAKQKQVMEQMRKNPQAMMKQLQKNPQAMQMMQQLSGGMGGVGMPDMSTIMQMMGGGGGGGGGGFPGMGGGGGAGGVGGMPDMSQMMQMMSQMGMGGPQLRR</sequence>
<feature type="region of interest" description="Disordered" evidence="12">
    <location>
        <begin position="101"/>
        <end position="129"/>
    </location>
</feature>
<comment type="catalytic activity">
    <reaction evidence="11">
        <text>GTP + H2O = GDP + phosphate + H(+)</text>
        <dbReference type="Rhea" id="RHEA:19669"/>
        <dbReference type="ChEBI" id="CHEBI:15377"/>
        <dbReference type="ChEBI" id="CHEBI:15378"/>
        <dbReference type="ChEBI" id="CHEBI:37565"/>
        <dbReference type="ChEBI" id="CHEBI:43474"/>
        <dbReference type="ChEBI" id="CHEBI:58189"/>
        <dbReference type="EC" id="3.6.5.4"/>
    </reaction>
    <physiologicalReaction direction="left-to-right" evidence="11">
        <dbReference type="Rhea" id="RHEA:19670"/>
    </physiologicalReaction>
</comment>
<dbReference type="EC" id="3.6.5.4" evidence="10"/>
<dbReference type="GO" id="GO:0005786">
    <property type="term" value="C:signal recognition particle, endoplasmic reticulum targeting"/>
    <property type="evidence" value="ECO:0007669"/>
    <property type="project" value="UniProtKB-KW"/>
</dbReference>
<dbReference type="InterPro" id="IPR003593">
    <property type="entry name" value="AAA+_ATPase"/>
</dbReference>
<keyword evidence="3" id="KW-0963">Cytoplasm</keyword>
<dbReference type="PANTHER" id="PTHR11564">
    <property type="entry name" value="SIGNAL RECOGNITION PARTICLE 54K PROTEIN SRP54"/>
    <property type="match status" value="1"/>
</dbReference>
<evidence type="ECO:0000259" key="13">
    <source>
        <dbReference type="PROSITE" id="PS00300"/>
    </source>
</evidence>
<dbReference type="AlphaFoldDB" id="A0ABD3SHF5"/>
<name>A0ABD3SHF5_9STRA</name>
<keyword evidence="8" id="KW-0733">Signal recognition particle</keyword>
<feature type="domain" description="SRP54-type proteins GTP-binding" evidence="13">
    <location>
        <begin position="305"/>
        <end position="318"/>
    </location>
</feature>
<dbReference type="PANTHER" id="PTHR11564:SF5">
    <property type="entry name" value="SIGNAL RECOGNITION PARTICLE SUBUNIT SRP54"/>
    <property type="match status" value="1"/>
</dbReference>
<evidence type="ECO:0000256" key="2">
    <source>
        <dbReference type="ARBA" id="ARBA00005450"/>
    </source>
</evidence>
<dbReference type="CDD" id="cd17875">
    <property type="entry name" value="SRP54_G"/>
    <property type="match status" value="1"/>
</dbReference>
<dbReference type="SUPFAM" id="SSF47446">
    <property type="entry name" value="Signal peptide-binding domain"/>
    <property type="match status" value="1"/>
</dbReference>
<evidence type="ECO:0000256" key="5">
    <source>
        <dbReference type="ARBA" id="ARBA00022801"/>
    </source>
</evidence>
<evidence type="ECO:0000256" key="11">
    <source>
        <dbReference type="ARBA" id="ARBA00048157"/>
    </source>
</evidence>
<comment type="caution">
    <text evidence="14">The sequence shown here is derived from an EMBL/GenBank/DDBJ whole genome shotgun (WGS) entry which is preliminary data.</text>
</comment>
<keyword evidence="5" id="KW-0378">Hydrolase</keyword>
<dbReference type="InterPro" id="IPR036225">
    <property type="entry name" value="SRP/SRP_N"/>
</dbReference>
<keyword evidence="6" id="KW-0694">RNA-binding</keyword>
<organism evidence="14 15">
    <name type="scientific">Cyclostephanos tholiformis</name>
    <dbReference type="NCBI Taxonomy" id="382380"/>
    <lineage>
        <taxon>Eukaryota</taxon>
        <taxon>Sar</taxon>
        <taxon>Stramenopiles</taxon>
        <taxon>Ochrophyta</taxon>
        <taxon>Bacillariophyta</taxon>
        <taxon>Coscinodiscophyceae</taxon>
        <taxon>Thalassiosirophycidae</taxon>
        <taxon>Stephanodiscales</taxon>
        <taxon>Stephanodiscaceae</taxon>
        <taxon>Cyclostephanos</taxon>
    </lineage>
</organism>
<dbReference type="FunFam" id="3.40.50.300:FF:000022">
    <property type="entry name" value="Signal recognition particle 54 kDa subunit"/>
    <property type="match status" value="1"/>
</dbReference>